<dbReference type="AlphaFoldDB" id="A0A2G8L9L0"/>
<feature type="coiled-coil region" evidence="5">
    <location>
        <begin position="141"/>
        <end position="171"/>
    </location>
</feature>
<dbReference type="STRING" id="307972.A0A2G8L9L0"/>
<dbReference type="Proteomes" id="UP000230750">
    <property type="component" value="Unassembled WGS sequence"/>
</dbReference>
<evidence type="ECO:0000313" key="7">
    <source>
        <dbReference type="EMBL" id="PIK56953.1"/>
    </source>
</evidence>
<keyword evidence="5" id="KW-0175">Coiled coil</keyword>
<dbReference type="PANTHER" id="PTHR46203">
    <property type="entry name" value="PROBABLE PEPTIDE CHAIN RELEASE FACTOR C12ORF65"/>
    <property type="match status" value="1"/>
</dbReference>
<dbReference type="PANTHER" id="PTHR46203:SF1">
    <property type="entry name" value="MITOCHONDRIAL TRANSLATION RELEASE FACTOR IN RESCUE"/>
    <property type="match status" value="1"/>
</dbReference>
<evidence type="ECO:0000259" key="6">
    <source>
        <dbReference type="Pfam" id="PF00472"/>
    </source>
</evidence>
<protein>
    <submittedName>
        <fullName evidence="7">Putative peptide chain release factor C12orf65-like, mitochondrial</fullName>
    </submittedName>
</protein>
<evidence type="ECO:0000256" key="2">
    <source>
        <dbReference type="ARBA" id="ARBA00010835"/>
    </source>
</evidence>
<dbReference type="OrthoDB" id="277888at2759"/>
<evidence type="ECO:0000256" key="1">
    <source>
        <dbReference type="ARBA" id="ARBA00004173"/>
    </source>
</evidence>
<comment type="similarity">
    <text evidence="2">Belongs to the prokaryotic/mitochondrial release factor family.</text>
</comment>
<proteinExistence type="inferred from homology"/>
<dbReference type="InterPro" id="IPR000352">
    <property type="entry name" value="Pep_chain_release_fac_I"/>
</dbReference>
<name>A0A2G8L9L0_STIJA</name>
<accession>A0A2G8L9L0</accession>
<evidence type="ECO:0000256" key="3">
    <source>
        <dbReference type="ARBA" id="ARBA00022946"/>
    </source>
</evidence>
<sequence>MVEMPTPMAIAFLTTAARIPMVKSLGNPCGKCLSNITRQKHFLDMFPMFDQYSSNVILYSRSKSTTTISDKHRRKLQSQLPDLEEDDLVESFVRGSGPGGQATNKTNNCVVIKHLPTGIVVKEKLDLYHNGENSIFELLKKDEMKKKMEKKRKTKIKLEKLKSLKATLKEDESLEEPP</sequence>
<dbReference type="GO" id="GO:0005739">
    <property type="term" value="C:mitochondrion"/>
    <property type="evidence" value="ECO:0007669"/>
    <property type="project" value="UniProtKB-SubCell"/>
</dbReference>
<dbReference type="Pfam" id="PF00472">
    <property type="entry name" value="RF-1"/>
    <property type="match status" value="1"/>
</dbReference>
<evidence type="ECO:0000313" key="8">
    <source>
        <dbReference type="Proteomes" id="UP000230750"/>
    </source>
</evidence>
<dbReference type="InterPro" id="IPR045853">
    <property type="entry name" value="Pep_chain_release_fac_I_sf"/>
</dbReference>
<evidence type="ECO:0000256" key="5">
    <source>
        <dbReference type="SAM" id="Coils"/>
    </source>
</evidence>
<dbReference type="Gene3D" id="3.30.160.20">
    <property type="match status" value="1"/>
</dbReference>
<comment type="subcellular location">
    <subcellularLocation>
        <location evidence="1">Mitochondrion</location>
    </subcellularLocation>
</comment>
<dbReference type="InterPro" id="IPR052405">
    <property type="entry name" value="Mito_Transl_Release_Factor"/>
</dbReference>
<organism evidence="7 8">
    <name type="scientific">Stichopus japonicus</name>
    <name type="common">Sea cucumber</name>
    <dbReference type="NCBI Taxonomy" id="307972"/>
    <lineage>
        <taxon>Eukaryota</taxon>
        <taxon>Metazoa</taxon>
        <taxon>Echinodermata</taxon>
        <taxon>Eleutherozoa</taxon>
        <taxon>Echinozoa</taxon>
        <taxon>Holothuroidea</taxon>
        <taxon>Aspidochirotacea</taxon>
        <taxon>Aspidochirotida</taxon>
        <taxon>Stichopodidae</taxon>
        <taxon>Apostichopus</taxon>
    </lineage>
</organism>
<keyword evidence="3" id="KW-0809">Transit peptide</keyword>
<reference evidence="7 8" key="1">
    <citation type="journal article" date="2017" name="PLoS Biol.">
        <title>The sea cucumber genome provides insights into morphological evolution and visceral regeneration.</title>
        <authorList>
            <person name="Zhang X."/>
            <person name="Sun L."/>
            <person name="Yuan J."/>
            <person name="Sun Y."/>
            <person name="Gao Y."/>
            <person name="Zhang L."/>
            <person name="Li S."/>
            <person name="Dai H."/>
            <person name="Hamel J.F."/>
            <person name="Liu C."/>
            <person name="Yu Y."/>
            <person name="Liu S."/>
            <person name="Lin W."/>
            <person name="Guo K."/>
            <person name="Jin S."/>
            <person name="Xu P."/>
            <person name="Storey K.B."/>
            <person name="Huan P."/>
            <person name="Zhang T."/>
            <person name="Zhou Y."/>
            <person name="Zhang J."/>
            <person name="Lin C."/>
            <person name="Li X."/>
            <person name="Xing L."/>
            <person name="Huo D."/>
            <person name="Sun M."/>
            <person name="Wang L."/>
            <person name="Mercier A."/>
            <person name="Li F."/>
            <person name="Yang H."/>
            <person name="Xiang J."/>
        </authorList>
    </citation>
    <scope>NUCLEOTIDE SEQUENCE [LARGE SCALE GENOMIC DNA]</scope>
    <source>
        <strain evidence="7">Shaxun</strain>
        <tissue evidence="7">Muscle</tissue>
    </source>
</reference>
<evidence type="ECO:0000256" key="4">
    <source>
        <dbReference type="ARBA" id="ARBA00023128"/>
    </source>
</evidence>
<keyword evidence="4" id="KW-0496">Mitochondrion</keyword>
<feature type="domain" description="Prokaryotic-type class I peptide chain release factors" evidence="6">
    <location>
        <begin position="82"/>
        <end position="161"/>
    </location>
</feature>
<keyword evidence="8" id="KW-1185">Reference proteome</keyword>
<dbReference type="SUPFAM" id="SSF75620">
    <property type="entry name" value="Release factor"/>
    <property type="match status" value="1"/>
</dbReference>
<comment type="caution">
    <text evidence="7">The sequence shown here is derived from an EMBL/GenBank/DDBJ whole genome shotgun (WGS) entry which is preliminary data.</text>
</comment>
<gene>
    <name evidence="7" type="ORF">BSL78_06154</name>
</gene>
<dbReference type="GO" id="GO:0003747">
    <property type="term" value="F:translation release factor activity"/>
    <property type="evidence" value="ECO:0007669"/>
    <property type="project" value="InterPro"/>
</dbReference>
<dbReference type="EMBL" id="MRZV01000159">
    <property type="protein sequence ID" value="PIK56953.1"/>
    <property type="molecule type" value="Genomic_DNA"/>
</dbReference>